<dbReference type="CDD" id="cd06225">
    <property type="entry name" value="HAMP"/>
    <property type="match status" value="1"/>
</dbReference>
<dbReference type="InterPro" id="IPR003594">
    <property type="entry name" value="HATPase_dom"/>
</dbReference>
<feature type="transmembrane region" description="Helical" evidence="5">
    <location>
        <begin position="285"/>
        <end position="303"/>
    </location>
</feature>
<dbReference type="InterPro" id="IPR050640">
    <property type="entry name" value="Bact_2-comp_sensor_kinase"/>
</dbReference>
<evidence type="ECO:0000313" key="8">
    <source>
        <dbReference type="Proteomes" id="UP000005632"/>
    </source>
</evidence>
<dbReference type="KEGG" id="sgp:SpiGrapes_2418"/>
<evidence type="ECO:0000256" key="3">
    <source>
        <dbReference type="ARBA" id="ARBA00022679"/>
    </source>
</evidence>
<evidence type="ECO:0000256" key="4">
    <source>
        <dbReference type="ARBA" id="ARBA00022777"/>
    </source>
</evidence>
<evidence type="ECO:0000313" key="7">
    <source>
        <dbReference type="EMBL" id="AEV30188.1"/>
    </source>
</evidence>
<dbReference type="Pfam" id="PF00672">
    <property type="entry name" value="HAMP"/>
    <property type="match status" value="1"/>
</dbReference>
<keyword evidence="5" id="KW-0812">Transmembrane</keyword>
<dbReference type="eggNOG" id="COG2972">
    <property type="taxonomic scope" value="Bacteria"/>
</dbReference>
<gene>
    <name evidence="7" type="ordered locus">SpiGrapes_2418</name>
</gene>
<dbReference type="GO" id="GO:0016020">
    <property type="term" value="C:membrane"/>
    <property type="evidence" value="ECO:0007669"/>
    <property type="project" value="UniProtKB-SubCell"/>
</dbReference>
<proteinExistence type="predicted"/>
<name>G8QTE7_SPHPG</name>
<keyword evidence="4" id="KW-0418">Kinase</keyword>
<dbReference type="InterPro" id="IPR010559">
    <property type="entry name" value="Sig_transdc_His_kin_internal"/>
</dbReference>
<dbReference type="GO" id="GO:0000155">
    <property type="term" value="F:phosphorelay sensor kinase activity"/>
    <property type="evidence" value="ECO:0007669"/>
    <property type="project" value="InterPro"/>
</dbReference>
<dbReference type="SMART" id="SM00387">
    <property type="entry name" value="HATPase_c"/>
    <property type="match status" value="1"/>
</dbReference>
<dbReference type="Proteomes" id="UP000005632">
    <property type="component" value="Chromosome"/>
</dbReference>
<evidence type="ECO:0000256" key="1">
    <source>
        <dbReference type="ARBA" id="ARBA00004370"/>
    </source>
</evidence>
<keyword evidence="5" id="KW-0472">Membrane</keyword>
<feature type="transmembrane region" description="Helical" evidence="5">
    <location>
        <begin position="21"/>
        <end position="46"/>
    </location>
</feature>
<dbReference type="HOGENOM" id="CLU_020473_6_2_12"/>
<dbReference type="Gene3D" id="3.30.565.10">
    <property type="entry name" value="Histidine kinase-like ATPase, C-terminal domain"/>
    <property type="match status" value="1"/>
</dbReference>
<dbReference type="InterPro" id="IPR036890">
    <property type="entry name" value="HATPase_C_sf"/>
</dbReference>
<dbReference type="PANTHER" id="PTHR34220">
    <property type="entry name" value="SENSOR HISTIDINE KINASE YPDA"/>
    <property type="match status" value="1"/>
</dbReference>
<keyword evidence="2" id="KW-0597">Phosphoprotein</keyword>
<dbReference type="SMART" id="SM00304">
    <property type="entry name" value="HAMP"/>
    <property type="match status" value="1"/>
</dbReference>
<dbReference type="InterPro" id="IPR003660">
    <property type="entry name" value="HAMP_dom"/>
</dbReference>
<keyword evidence="8" id="KW-1185">Reference proteome</keyword>
<reference evidence="7 8" key="1">
    <citation type="submission" date="2011-11" db="EMBL/GenBank/DDBJ databases">
        <title>Complete sequence of Spirochaeta sp. grapes.</title>
        <authorList>
            <consortium name="US DOE Joint Genome Institute"/>
            <person name="Lucas S."/>
            <person name="Han J."/>
            <person name="Lapidus A."/>
            <person name="Cheng J.-F."/>
            <person name="Goodwin L."/>
            <person name="Pitluck S."/>
            <person name="Peters L."/>
            <person name="Ovchinnikova G."/>
            <person name="Munk A.C."/>
            <person name="Detter J.C."/>
            <person name="Han C."/>
            <person name="Tapia R."/>
            <person name="Land M."/>
            <person name="Hauser L."/>
            <person name="Kyrpides N."/>
            <person name="Ivanova N."/>
            <person name="Pagani I."/>
            <person name="Ritalahtilisa K."/>
            <person name="Loeffler F."/>
            <person name="Woyke T."/>
        </authorList>
    </citation>
    <scope>NUCLEOTIDE SEQUENCE [LARGE SCALE GENOMIC DNA]</scope>
    <source>
        <strain evidence="8">ATCC BAA-1885 / DSM 22778 / Grapes</strain>
    </source>
</reference>
<dbReference type="Gene3D" id="6.10.340.10">
    <property type="match status" value="1"/>
</dbReference>
<evidence type="ECO:0000259" key="6">
    <source>
        <dbReference type="PROSITE" id="PS50885"/>
    </source>
</evidence>
<protein>
    <submittedName>
        <fullName evidence="7">Putative regulator of cell autolysis</fullName>
    </submittedName>
</protein>
<dbReference type="PROSITE" id="PS50885">
    <property type="entry name" value="HAMP"/>
    <property type="match status" value="1"/>
</dbReference>
<evidence type="ECO:0000256" key="2">
    <source>
        <dbReference type="ARBA" id="ARBA00022553"/>
    </source>
</evidence>
<keyword evidence="3" id="KW-0808">Transferase</keyword>
<dbReference type="EMBL" id="CP003155">
    <property type="protein sequence ID" value="AEV30188.1"/>
    <property type="molecule type" value="Genomic_DNA"/>
</dbReference>
<keyword evidence="5" id="KW-1133">Transmembrane helix</keyword>
<dbReference type="Pfam" id="PF06580">
    <property type="entry name" value="His_kinase"/>
    <property type="match status" value="1"/>
</dbReference>
<sequence>MRNRLQKKVPLVASLVMPIRLKVTLTSVLIATVVAVVASITFFYAIKNITQKTFTTNLEALQTEIEQILVSDMVSIDNTARHIIQSASVFNYLSNGSLPSEYDEYELFSLKSAMGKDISRQLFFNPAFESGLIQIVRLFLEKDIIITQTKKATEQNLNVSSDISTYQYLQESGNTGRQVFVNEGRLSFAYPISSLSGVRKPTALIIGCNVDQFKHRYDALVESFSSAVYAVYDQNGLMLFSYGDLGSISQNYKVKTNKLSNGFISTIAVSNKELTGKVSDITFKYLLFFLALMPIPLLAAFFMTRRMRFFAENFIKHIKRVGEGDFAVTLPVYGDDELDEIGKAFNTMTGKINSLVEEVYKKQFLIQQMKIQLLQNQMNPHFLFNVLFSMSTRAKMNRDETLYQMTVLLSKFLRTNIASNDSMMVPIKSEMDYVDTYLNIQAMRFGDRLAYEWQIPRELMDCYCPRLSIQPLVENSVMHGIEPLTRTGHIVISVSDEKDFIIVTVEDDGVGFDMSLSEDRKDGRGNHIALDNLRQRLRLLYGDECTLRMESAVGMGCTASFRIPKQREEQKDVIPNIIG</sequence>
<evidence type="ECO:0000256" key="5">
    <source>
        <dbReference type="SAM" id="Phobius"/>
    </source>
</evidence>
<comment type="subcellular location">
    <subcellularLocation>
        <location evidence="1">Membrane</location>
    </subcellularLocation>
</comment>
<accession>G8QTE7</accession>
<dbReference type="SUPFAM" id="SSF158472">
    <property type="entry name" value="HAMP domain-like"/>
    <property type="match status" value="1"/>
</dbReference>
<dbReference type="OrthoDB" id="370211at2"/>
<dbReference type="Pfam" id="PF02518">
    <property type="entry name" value="HATPase_c"/>
    <property type="match status" value="1"/>
</dbReference>
<dbReference type="AlphaFoldDB" id="G8QTE7"/>
<organism evidence="7 8">
    <name type="scientific">Sphaerochaeta pleomorpha (strain ATCC BAA-1885 / DSM 22778 / Grapes)</name>
    <dbReference type="NCBI Taxonomy" id="158190"/>
    <lineage>
        <taxon>Bacteria</taxon>
        <taxon>Pseudomonadati</taxon>
        <taxon>Spirochaetota</taxon>
        <taxon>Spirochaetia</taxon>
        <taxon>Spirochaetales</taxon>
        <taxon>Sphaerochaetaceae</taxon>
        <taxon>Sphaerochaeta</taxon>
    </lineage>
</organism>
<dbReference type="STRING" id="158190.SpiGrapes_2418"/>
<feature type="domain" description="HAMP" evidence="6">
    <location>
        <begin position="305"/>
        <end position="357"/>
    </location>
</feature>
<dbReference type="SUPFAM" id="SSF55874">
    <property type="entry name" value="ATPase domain of HSP90 chaperone/DNA topoisomerase II/histidine kinase"/>
    <property type="match status" value="1"/>
</dbReference>
<dbReference type="PANTHER" id="PTHR34220:SF7">
    <property type="entry name" value="SENSOR HISTIDINE KINASE YPDA"/>
    <property type="match status" value="1"/>
</dbReference>